<dbReference type="AlphaFoldDB" id="A0AAF1KI28"/>
<protein>
    <submittedName>
        <fullName evidence="7">ShlB/FhaC/HecB family hemolysin secretion/activation protein</fullName>
    </submittedName>
</protein>
<dbReference type="Proteomes" id="UP001196068">
    <property type="component" value="Unassembled WGS sequence"/>
</dbReference>
<proteinExistence type="predicted"/>
<feature type="domain" description="Haemolysin activator HlyB C-terminal" evidence="5">
    <location>
        <begin position="218"/>
        <end position="514"/>
    </location>
</feature>
<keyword evidence="8" id="KW-1185">Reference proteome</keyword>
<evidence type="ECO:0000256" key="3">
    <source>
        <dbReference type="ARBA" id="ARBA00023237"/>
    </source>
</evidence>
<keyword evidence="4" id="KW-0732">Signal</keyword>
<feature type="signal peptide" evidence="4">
    <location>
        <begin position="1"/>
        <end position="26"/>
    </location>
</feature>
<keyword evidence="3" id="KW-0998">Cell outer membrane</keyword>
<evidence type="ECO:0000256" key="1">
    <source>
        <dbReference type="ARBA" id="ARBA00022452"/>
    </source>
</evidence>
<organism evidence="7 8">
    <name type="scientific">Plastoroseomonas arctica</name>
    <dbReference type="NCBI Taxonomy" id="1509237"/>
    <lineage>
        <taxon>Bacteria</taxon>
        <taxon>Pseudomonadati</taxon>
        <taxon>Pseudomonadota</taxon>
        <taxon>Alphaproteobacteria</taxon>
        <taxon>Acetobacterales</taxon>
        <taxon>Acetobacteraceae</taxon>
        <taxon>Plastoroseomonas</taxon>
    </lineage>
</organism>
<dbReference type="Pfam" id="PF03865">
    <property type="entry name" value="ShlB"/>
    <property type="match status" value="1"/>
</dbReference>
<name>A0AAF1KI28_9PROT</name>
<dbReference type="RefSeq" id="WP_211872758.1">
    <property type="nucleotide sequence ID" value="NZ_JAAEDH010000002.1"/>
</dbReference>
<reference evidence="7" key="1">
    <citation type="submission" date="2020-01" db="EMBL/GenBank/DDBJ databases">
        <authorList>
            <person name="Rat A."/>
        </authorList>
    </citation>
    <scope>NUCLEOTIDE SEQUENCE</scope>
    <source>
        <strain evidence="7">LMG 28251</strain>
    </source>
</reference>
<dbReference type="InterPro" id="IPR051544">
    <property type="entry name" value="TPS_OM_transporter"/>
</dbReference>
<dbReference type="InterPro" id="IPR013686">
    <property type="entry name" value="Polypept-transport_assoc_ShlB"/>
</dbReference>
<dbReference type="Pfam" id="PF08479">
    <property type="entry name" value="POTRA_2"/>
    <property type="match status" value="1"/>
</dbReference>
<sequence>MIVPSLRHAATLIAAAILLAAAPVRAQLGPRVFDTNRLDTRAPRLGERAPATPIAPAVVAEDREAGPFTRVEISGGGSLDALRVQGVVRPYLGRRLGREELQRLATEVGGQYEEGGLAIFALLVPRQGDDGVLRLQAVEGTVGDIVIQGDTEGADLSLIQAYAQRMAAERPLRRVTLERYLLLMNDIPGRRVIGRLDPMGGAAGAARLVLTVERINIVYGFGIDNLGNRSLGNVQGFVSLGLNALFGEGDSTRIGYGFPTDFRRFTFFTASHRAPIGTDGASVTVSANHLQTHETRRSSLEGEALTASVLFSYPVIRTADENLTVSAGLDVLETDQLLTGLIAAKEATRVLRAGATYSLSDGATRAGAVSLVVSQGLDIAGARQRLEFFYGDPSFTKATAVFAFNQALFDGTLVLRVRAAGQLTGERLPSSELFTVGGVQFGRAFSAGSIAGDTGYAGSLALALPLSFLPEAGSVVEVLRRSEIYGFVDYGRTLAHRPVPAPRGDRAASAGFGTNITVARNLFLTLEAARAIVEPRTVPGEGWRFVVAFRREI</sequence>
<evidence type="ECO:0000313" key="7">
    <source>
        <dbReference type="EMBL" id="MBR0654060.1"/>
    </source>
</evidence>
<dbReference type="GO" id="GO:0098046">
    <property type="term" value="C:type V protein secretion system complex"/>
    <property type="evidence" value="ECO:0007669"/>
    <property type="project" value="TreeGrafter"/>
</dbReference>
<accession>A0AAF1KI28</accession>
<dbReference type="InterPro" id="IPR005565">
    <property type="entry name" value="Hemolysn_activator_HlyB_C"/>
</dbReference>
<dbReference type="GO" id="GO:0046819">
    <property type="term" value="P:protein secretion by the type V secretion system"/>
    <property type="evidence" value="ECO:0007669"/>
    <property type="project" value="TreeGrafter"/>
</dbReference>
<gene>
    <name evidence="7" type="ORF">GXW79_03095</name>
</gene>
<feature type="domain" description="Polypeptide-transport-associated ShlB-type" evidence="6">
    <location>
        <begin position="68"/>
        <end position="140"/>
    </location>
</feature>
<reference evidence="7" key="2">
    <citation type="journal article" date="2021" name="Syst. Appl. Microbiol.">
        <title>Roseomonas hellenica sp. nov., isolated from roots of wild-growing Alkanna tinctoria.</title>
        <authorList>
            <person name="Rat A."/>
            <person name="Naranjo H.D."/>
            <person name="Lebbe L."/>
            <person name="Cnockaert M."/>
            <person name="Krigas N."/>
            <person name="Grigoriadou K."/>
            <person name="Maloupa E."/>
            <person name="Willems A."/>
        </authorList>
    </citation>
    <scope>NUCLEOTIDE SEQUENCE</scope>
    <source>
        <strain evidence="7">LMG 28251</strain>
    </source>
</reference>
<evidence type="ECO:0000256" key="2">
    <source>
        <dbReference type="ARBA" id="ARBA00022692"/>
    </source>
</evidence>
<keyword evidence="1" id="KW-1134">Transmembrane beta strand</keyword>
<evidence type="ECO:0000259" key="5">
    <source>
        <dbReference type="Pfam" id="PF03865"/>
    </source>
</evidence>
<comment type="caution">
    <text evidence="7">The sequence shown here is derived from an EMBL/GenBank/DDBJ whole genome shotgun (WGS) entry which is preliminary data.</text>
</comment>
<dbReference type="PANTHER" id="PTHR34597">
    <property type="entry name" value="SLR1661 PROTEIN"/>
    <property type="match status" value="1"/>
</dbReference>
<evidence type="ECO:0000313" key="8">
    <source>
        <dbReference type="Proteomes" id="UP001196068"/>
    </source>
</evidence>
<keyword evidence="2" id="KW-0812">Transmembrane</keyword>
<dbReference type="GO" id="GO:0008320">
    <property type="term" value="F:protein transmembrane transporter activity"/>
    <property type="evidence" value="ECO:0007669"/>
    <property type="project" value="TreeGrafter"/>
</dbReference>
<keyword evidence="1" id="KW-0472">Membrane</keyword>
<dbReference type="Gene3D" id="2.40.160.50">
    <property type="entry name" value="membrane protein fhac: a member of the omp85/tpsb transporter family"/>
    <property type="match status" value="1"/>
</dbReference>
<dbReference type="PANTHER" id="PTHR34597:SF6">
    <property type="entry name" value="BLR6126 PROTEIN"/>
    <property type="match status" value="1"/>
</dbReference>
<dbReference type="EMBL" id="JAAEDH010000002">
    <property type="protein sequence ID" value="MBR0654060.1"/>
    <property type="molecule type" value="Genomic_DNA"/>
</dbReference>
<evidence type="ECO:0000256" key="4">
    <source>
        <dbReference type="SAM" id="SignalP"/>
    </source>
</evidence>
<evidence type="ECO:0000259" key="6">
    <source>
        <dbReference type="Pfam" id="PF08479"/>
    </source>
</evidence>
<feature type="chain" id="PRO_5041951412" evidence="4">
    <location>
        <begin position="27"/>
        <end position="553"/>
    </location>
</feature>